<evidence type="ECO:0000313" key="3">
    <source>
        <dbReference type="Proteomes" id="UP000008068"/>
    </source>
</evidence>
<evidence type="ECO:0000313" key="2">
    <source>
        <dbReference type="EMBL" id="EGT50761.1"/>
    </source>
</evidence>
<dbReference type="InParanoid" id="G0N2H4"/>
<dbReference type="Proteomes" id="UP000008068">
    <property type="component" value="Unassembled WGS sequence"/>
</dbReference>
<keyword evidence="1" id="KW-0812">Transmembrane</keyword>
<dbReference type="AlphaFoldDB" id="G0N2H4"/>
<accession>G0N2H4</accession>
<keyword evidence="1" id="KW-1133">Transmembrane helix</keyword>
<evidence type="ECO:0000256" key="1">
    <source>
        <dbReference type="SAM" id="Phobius"/>
    </source>
</evidence>
<dbReference type="OrthoDB" id="10570813at2759"/>
<gene>
    <name evidence="2" type="ORF">CAEBREN_05062</name>
</gene>
<organism evidence="3">
    <name type="scientific">Caenorhabditis brenneri</name>
    <name type="common">Nematode worm</name>
    <dbReference type="NCBI Taxonomy" id="135651"/>
    <lineage>
        <taxon>Eukaryota</taxon>
        <taxon>Metazoa</taxon>
        <taxon>Ecdysozoa</taxon>
        <taxon>Nematoda</taxon>
        <taxon>Chromadorea</taxon>
        <taxon>Rhabditida</taxon>
        <taxon>Rhabditina</taxon>
        <taxon>Rhabditomorpha</taxon>
        <taxon>Rhabditoidea</taxon>
        <taxon>Rhabditidae</taxon>
        <taxon>Peloderinae</taxon>
        <taxon>Caenorhabditis</taxon>
    </lineage>
</organism>
<reference evidence="3" key="1">
    <citation type="submission" date="2011-07" db="EMBL/GenBank/DDBJ databases">
        <authorList>
            <consortium name="Caenorhabditis brenneri Sequencing and Analysis Consortium"/>
            <person name="Wilson R.K."/>
        </authorList>
    </citation>
    <scope>NUCLEOTIDE SEQUENCE [LARGE SCALE GENOMIC DNA]</scope>
    <source>
        <strain evidence="3">PB2801</strain>
    </source>
</reference>
<dbReference type="OMA" id="KEYWHIL"/>
<feature type="transmembrane region" description="Helical" evidence="1">
    <location>
        <begin position="151"/>
        <end position="167"/>
    </location>
</feature>
<dbReference type="eggNOG" id="ENOG502TK5P">
    <property type="taxonomic scope" value="Eukaryota"/>
</dbReference>
<sequence>MTKRLNEMRVSEAKRSEIGNMHEVKYDDELEKVANSMTGNCEFKNGDYTLVNATDLSSFLEKMDLDLLYIFGSSFAGAVYHPLQTKIACVELAAACTNRGVDERGFCLIGPQSSHPTENDSKKGPLGSHCDHGLADNGLCKAAPKSGSSSQLNFLIFAVIAAFVMIFY</sequence>
<name>G0N2H4_CAEBE</name>
<protein>
    <submittedName>
        <fullName evidence="2">Uncharacterized protein</fullName>
    </submittedName>
</protein>
<keyword evidence="1" id="KW-0472">Membrane</keyword>
<dbReference type="EMBL" id="GL379830">
    <property type="protein sequence ID" value="EGT50761.1"/>
    <property type="molecule type" value="Genomic_DNA"/>
</dbReference>
<keyword evidence="3" id="KW-1185">Reference proteome</keyword>
<proteinExistence type="predicted"/>
<dbReference type="HOGENOM" id="CLU_086463_2_1_1"/>